<evidence type="ECO:0000256" key="7">
    <source>
        <dbReference type="SAM" id="MobiDB-lite"/>
    </source>
</evidence>
<comment type="caution">
    <text evidence="11">The sequence shown here is derived from an EMBL/GenBank/DDBJ whole genome shotgun (WGS) entry which is preliminary data.</text>
</comment>
<keyword evidence="12" id="KW-1185">Reference proteome</keyword>
<dbReference type="PANTHER" id="PTHR47959:SF13">
    <property type="entry name" value="ATP-DEPENDENT RNA HELICASE RHLE"/>
    <property type="match status" value="1"/>
</dbReference>
<keyword evidence="4" id="KW-0067">ATP-binding</keyword>
<dbReference type="GO" id="GO:0016787">
    <property type="term" value="F:hydrolase activity"/>
    <property type="evidence" value="ECO:0007669"/>
    <property type="project" value="UniProtKB-KW"/>
</dbReference>
<feature type="compositionally biased region" description="Basic and acidic residues" evidence="7">
    <location>
        <begin position="376"/>
        <end position="385"/>
    </location>
</feature>
<proteinExistence type="inferred from homology"/>
<evidence type="ECO:0000259" key="9">
    <source>
        <dbReference type="PROSITE" id="PS51194"/>
    </source>
</evidence>
<dbReference type="RefSeq" id="WP_095136017.1">
    <property type="nucleotide sequence ID" value="NZ_NIBG01000034.1"/>
</dbReference>
<evidence type="ECO:0000256" key="2">
    <source>
        <dbReference type="ARBA" id="ARBA00022801"/>
    </source>
</evidence>
<dbReference type="InterPro" id="IPR014001">
    <property type="entry name" value="Helicase_ATP-bd"/>
</dbReference>
<dbReference type="PANTHER" id="PTHR47959">
    <property type="entry name" value="ATP-DEPENDENT RNA HELICASE RHLE-RELATED"/>
    <property type="match status" value="1"/>
</dbReference>
<dbReference type="AlphaFoldDB" id="A0A267MAA7"/>
<feature type="domain" description="DEAD-box RNA helicase Q" evidence="10">
    <location>
        <begin position="2"/>
        <end position="30"/>
    </location>
</feature>
<dbReference type="CDD" id="cd18787">
    <property type="entry name" value="SF2_C_DEAD"/>
    <property type="match status" value="1"/>
</dbReference>
<dbReference type="GO" id="GO:0003724">
    <property type="term" value="F:RNA helicase activity"/>
    <property type="evidence" value="ECO:0007669"/>
    <property type="project" value="InterPro"/>
</dbReference>
<dbReference type="GO" id="GO:0005524">
    <property type="term" value="F:ATP binding"/>
    <property type="evidence" value="ECO:0007669"/>
    <property type="project" value="UniProtKB-KW"/>
</dbReference>
<dbReference type="PROSITE" id="PS51194">
    <property type="entry name" value="HELICASE_CTER"/>
    <property type="match status" value="1"/>
</dbReference>
<keyword evidence="2" id="KW-0378">Hydrolase</keyword>
<evidence type="ECO:0000256" key="5">
    <source>
        <dbReference type="ARBA" id="ARBA00038437"/>
    </source>
</evidence>
<dbReference type="OrthoDB" id="9805696at2"/>
<evidence type="ECO:0000259" key="8">
    <source>
        <dbReference type="PROSITE" id="PS51192"/>
    </source>
</evidence>
<keyword evidence="1" id="KW-0547">Nucleotide-binding</keyword>
<dbReference type="Gene3D" id="3.40.50.300">
    <property type="entry name" value="P-loop containing nucleotide triphosphate hydrolases"/>
    <property type="match status" value="2"/>
</dbReference>
<dbReference type="InterPro" id="IPR044742">
    <property type="entry name" value="DEAD/DEAH_RhlB"/>
</dbReference>
<dbReference type="InterPro" id="IPR001650">
    <property type="entry name" value="Helicase_C-like"/>
</dbReference>
<feature type="short sequence motif" description="Q motif" evidence="6">
    <location>
        <begin position="2"/>
        <end position="30"/>
    </location>
</feature>
<dbReference type="CDD" id="cd00268">
    <property type="entry name" value="DEADc"/>
    <property type="match status" value="1"/>
</dbReference>
<keyword evidence="3" id="KW-0347">Helicase</keyword>
<protein>
    <recommendedName>
        <fullName evidence="13">DEAD/DEAH box helicase</fullName>
    </recommendedName>
</protein>
<evidence type="ECO:0000259" key="10">
    <source>
        <dbReference type="PROSITE" id="PS51195"/>
    </source>
</evidence>
<comment type="similarity">
    <text evidence="5">Belongs to the DEAD box helicase family.</text>
</comment>
<dbReference type="SUPFAM" id="SSF52540">
    <property type="entry name" value="P-loop containing nucleoside triphosphate hydrolases"/>
    <property type="match status" value="1"/>
</dbReference>
<feature type="domain" description="Helicase C-terminal" evidence="9">
    <location>
        <begin position="227"/>
        <end position="384"/>
    </location>
</feature>
<accession>A0A267MAA7</accession>
<feature type="region of interest" description="Disordered" evidence="7">
    <location>
        <begin position="370"/>
        <end position="429"/>
    </location>
</feature>
<dbReference type="Proteomes" id="UP000216024">
    <property type="component" value="Unassembled WGS sequence"/>
</dbReference>
<dbReference type="SMART" id="SM00490">
    <property type="entry name" value="HELICc"/>
    <property type="match status" value="1"/>
</dbReference>
<dbReference type="InterPro" id="IPR011545">
    <property type="entry name" value="DEAD/DEAH_box_helicase_dom"/>
</dbReference>
<dbReference type="InterPro" id="IPR050079">
    <property type="entry name" value="DEAD_box_RNA_helicase"/>
</dbReference>
<dbReference type="PROSITE" id="PS51192">
    <property type="entry name" value="HELICASE_ATP_BIND_1"/>
    <property type="match status" value="1"/>
</dbReference>
<dbReference type="PROSITE" id="PS51195">
    <property type="entry name" value="Q_MOTIF"/>
    <property type="match status" value="1"/>
</dbReference>
<feature type="compositionally biased region" description="Basic residues" evidence="7">
    <location>
        <begin position="414"/>
        <end position="429"/>
    </location>
</feature>
<dbReference type="Pfam" id="PF00270">
    <property type="entry name" value="DEAD"/>
    <property type="match status" value="1"/>
</dbReference>
<dbReference type="EMBL" id="NIBG01000034">
    <property type="protein sequence ID" value="PAB56514.1"/>
    <property type="molecule type" value="Genomic_DNA"/>
</dbReference>
<feature type="compositionally biased region" description="Low complexity" evidence="7">
    <location>
        <begin position="387"/>
        <end position="413"/>
    </location>
</feature>
<evidence type="ECO:0000256" key="1">
    <source>
        <dbReference type="ARBA" id="ARBA00022741"/>
    </source>
</evidence>
<gene>
    <name evidence="11" type="ORF">CCE28_20825</name>
</gene>
<sequence length="429" mass="48674">MITFYKLGIRNDLVYALENQGITTPTPIQSLSIPVILNNEDLIAEAQTGTGKTLAFLLPLFQNFHIEDNNIQGLIITPTRELAIQITDVARQLAHSKSLNILAAYGGQDIKAQLHKLRGNVQLVIGTPGRIIDHINRGTINFNNLKTVVIDEADQMFHIGFNREVDAILSKLPKTRQTLCFSATMSNTVDDFSHKYLINPKQVTAPKKQITLENISQIVVETSNRKRLPDLLKILQQDYPEKAIIFCKTRMRTNALYEELLNAGYNVAPLHGDLTQSKREFVMKSFKNDEVKFLIATDVAARGVDVDGITHVINYDMPHDIESYIHRIGRTGRAGYLGVAYTFVTMKNEAKLEALENFIHMKIKRISMGTVTKPNVPKEHKKKEISNNNPMKKVNKNNNDSKNNRNSKYSKYSKNNKSKKSKKRRKNNF</sequence>
<dbReference type="InterPro" id="IPR027417">
    <property type="entry name" value="P-loop_NTPase"/>
</dbReference>
<evidence type="ECO:0000313" key="11">
    <source>
        <dbReference type="EMBL" id="PAB56514.1"/>
    </source>
</evidence>
<organism evidence="11 12">
    <name type="scientific">Anaeromicrobium sediminis</name>
    <dbReference type="NCBI Taxonomy" id="1478221"/>
    <lineage>
        <taxon>Bacteria</taxon>
        <taxon>Bacillati</taxon>
        <taxon>Bacillota</taxon>
        <taxon>Clostridia</taxon>
        <taxon>Peptostreptococcales</taxon>
        <taxon>Thermotaleaceae</taxon>
        <taxon>Anaeromicrobium</taxon>
    </lineage>
</organism>
<dbReference type="SMART" id="SM00487">
    <property type="entry name" value="DEXDc"/>
    <property type="match status" value="1"/>
</dbReference>
<evidence type="ECO:0008006" key="13">
    <source>
        <dbReference type="Google" id="ProtNLM"/>
    </source>
</evidence>
<dbReference type="Pfam" id="PF00271">
    <property type="entry name" value="Helicase_C"/>
    <property type="match status" value="1"/>
</dbReference>
<dbReference type="InterPro" id="IPR014014">
    <property type="entry name" value="RNA_helicase_DEAD_Q_motif"/>
</dbReference>
<feature type="domain" description="Helicase ATP-binding" evidence="8">
    <location>
        <begin position="33"/>
        <end position="203"/>
    </location>
</feature>
<evidence type="ECO:0000256" key="3">
    <source>
        <dbReference type="ARBA" id="ARBA00022806"/>
    </source>
</evidence>
<dbReference type="GO" id="GO:0005829">
    <property type="term" value="C:cytosol"/>
    <property type="evidence" value="ECO:0007669"/>
    <property type="project" value="TreeGrafter"/>
</dbReference>
<evidence type="ECO:0000256" key="4">
    <source>
        <dbReference type="ARBA" id="ARBA00022840"/>
    </source>
</evidence>
<evidence type="ECO:0000313" key="12">
    <source>
        <dbReference type="Proteomes" id="UP000216024"/>
    </source>
</evidence>
<dbReference type="GO" id="GO:0003676">
    <property type="term" value="F:nucleic acid binding"/>
    <property type="evidence" value="ECO:0007669"/>
    <property type="project" value="InterPro"/>
</dbReference>
<name>A0A267MAA7_9FIRM</name>
<evidence type="ECO:0000256" key="6">
    <source>
        <dbReference type="PROSITE-ProRule" id="PRU00552"/>
    </source>
</evidence>
<reference evidence="11 12" key="1">
    <citation type="submission" date="2017-06" db="EMBL/GenBank/DDBJ databases">
        <title>Draft genome sequence of anaerobic fermentative bacterium Anaeromicrobium sediminis DY2726D isolated from West Pacific Ocean sediments.</title>
        <authorList>
            <person name="Zeng X."/>
        </authorList>
    </citation>
    <scope>NUCLEOTIDE SEQUENCE [LARGE SCALE GENOMIC DNA]</scope>
    <source>
        <strain evidence="11 12">DY2726D</strain>
    </source>
</reference>